<dbReference type="SUPFAM" id="SSF103647">
    <property type="entry name" value="TSP type-3 repeat"/>
    <property type="match status" value="1"/>
</dbReference>
<evidence type="ECO:0000313" key="1">
    <source>
        <dbReference type="EMBL" id="SVA63530.1"/>
    </source>
</evidence>
<reference evidence="1" key="1">
    <citation type="submission" date="2018-05" db="EMBL/GenBank/DDBJ databases">
        <authorList>
            <person name="Lanie J.A."/>
            <person name="Ng W.-L."/>
            <person name="Kazmierczak K.M."/>
            <person name="Andrzejewski T.M."/>
            <person name="Davidsen T.M."/>
            <person name="Wayne K.J."/>
            <person name="Tettelin H."/>
            <person name="Glass J.I."/>
            <person name="Rusch D."/>
            <person name="Podicherti R."/>
            <person name="Tsui H.-C.T."/>
            <person name="Winkler M.E."/>
        </authorList>
    </citation>
    <scope>NUCLEOTIDE SEQUENCE</scope>
</reference>
<name>A0A381XFX9_9ZZZZ</name>
<dbReference type="GO" id="GO:0005509">
    <property type="term" value="F:calcium ion binding"/>
    <property type="evidence" value="ECO:0007669"/>
    <property type="project" value="InterPro"/>
</dbReference>
<evidence type="ECO:0008006" key="2">
    <source>
        <dbReference type="Google" id="ProtNLM"/>
    </source>
</evidence>
<dbReference type="Gene3D" id="4.10.1080.10">
    <property type="entry name" value="TSP type-3 repeat"/>
    <property type="match status" value="1"/>
</dbReference>
<feature type="non-terminal residue" evidence="1">
    <location>
        <position position="333"/>
    </location>
</feature>
<dbReference type="InterPro" id="IPR028974">
    <property type="entry name" value="TSP_type-3_rpt"/>
</dbReference>
<organism evidence="1">
    <name type="scientific">marine metagenome</name>
    <dbReference type="NCBI Taxonomy" id="408172"/>
    <lineage>
        <taxon>unclassified sequences</taxon>
        <taxon>metagenomes</taxon>
        <taxon>ecological metagenomes</taxon>
    </lineage>
</organism>
<accession>A0A381XFX9</accession>
<dbReference type="AlphaFoldDB" id="A0A381XFX9"/>
<sequence length="333" mass="35747">MLDGDPNGGPAWDLFGEGYIPHNVVLDHNMEVVYTEIGFDQNALLAAIDAALENVPMDLDGDGLNDPVDNCPDVYNPGQEDIDGDELGDACDNCDNANVWVLGNTNGSVDTDGNATIDIFDILSLVDIILDGDEESCGYEAANVSGDTHINILDVIALVSMILNGEFDNTAAVAGNGTFDIFHSDLGDKAIISSPDKISGFQFQAYTNDISIAELNKIVLPEGWSMNFSENNGKVKVLVFDASGQNPRNKVELELSSVTSFSFQNTIVSSPKAGEIVVAFRESQAFGDLAIPGTLKIRELYPNPFNPVLSVSFVLPEQTETRVTVFNTLGETV</sequence>
<protein>
    <recommendedName>
        <fullName evidence="2">Dockerin domain-containing protein</fullName>
    </recommendedName>
</protein>
<gene>
    <name evidence="1" type="ORF">METZ01_LOCUS116384</name>
</gene>
<proteinExistence type="predicted"/>
<dbReference type="EMBL" id="UINC01015005">
    <property type="protein sequence ID" value="SVA63530.1"/>
    <property type="molecule type" value="Genomic_DNA"/>
</dbReference>